<evidence type="ECO:0000313" key="1">
    <source>
        <dbReference type="EMBL" id="KAF8877841.1"/>
    </source>
</evidence>
<reference evidence="1" key="1">
    <citation type="submission" date="2020-11" db="EMBL/GenBank/DDBJ databases">
        <authorList>
            <consortium name="DOE Joint Genome Institute"/>
            <person name="Ahrendt S."/>
            <person name="Riley R."/>
            <person name="Andreopoulos W."/>
            <person name="LaButti K."/>
            <person name="Pangilinan J."/>
            <person name="Ruiz-duenas F.J."/>
            <person name="Barrasa J.M."/>
            <person name="Sanchez-Garcia M."/>
            <person name="Camarero S."/>
            <person name="Miyauchi S."/>
            <person name="Serrano A."/>
            <person name="Linde D."/>
            <person name="Babiker R."/>
            <person name="Drula E."/>
            <person name="Ayuso-Fernandez I."/>
            <person name="Pacheco R."/>
            <person name="Padilla G."/>
            <person name="Ferreira P."/>
            <person name="Barriuso J."/>
            <person name="Kellner H."/>
            <person name="Castanera R."/>
            <person name="Alfaro M."/>
            <person name="Ramirez L."/>
            <person name="Pisabarro A.G."/>
            <person name="Kuo A."/>
            <person name="Tritt A."/>
            <person name="Lipzen A."/>
            <person name="He G."/>
            <person name="Yan M."/>
            <person name="Ng V."/>
            <person name="Cullen D."/>
            <person name="Martin F."/>
            <person name="Rosso M.-N."/>
            <person name="Henrissat B."/>
            <person name="Hibbett D."/>
            <person name="Martinez A.T."/>
            <person name="Grigoriev I.V."/>
        </authorList>
    </citation>
    <scope>NUCLEOTIDE SEQUENCE</scope>
    <source>
        <strain evidence="1">AH 44721</strain>
    </source>
</reference>
<accession>A0A9P5THT2</accession>
<name>A0A9P5THT2_GYMJU</name>
<protein>
    <submittedName>
        <fullName evidence="1">Uncharacterized protein</fullName>
    </submittedName>
</protein>
<dbReference type="Proteomes" id="UP000724874">
    <property type="component" value="Unassembled WGS sequence"/>
</dbReference>
<dbReference type="OrthoDB" id="3184970at2759"/>
<keyword evidence="2" id="KW-1185">Reference proteome</keyword>
<evidence type="ECO:0000313" key="2">
    <source>
        <dbReference type="Proteomes" id="UP000724874"/>
    </source>
</evidence>
<sequence length="191" mass="21701">MEVAEAVEKYQVFWAMNPCQQRLVTYLPEHAAEIVGHAVKHDVDSLLAQAVRFLGPSPCLDVLKKFPAHLVMAWVEYQKNWRDLVFGPAIQYIESREYVTSYCNNVAKGEDPDICRICRICLLAWLAQLEKIDSMPSFKAALKNPLLDQKHPRGEKEWCKNCPGNYCQNLPALVRIMEAGIEAAPPLSNFL</sequence>
<proteinExistence type="predicted"/>
<dbReference type="AlphaFoldDB" id="A0A9P5THT2"/>
<dbReference type="EMBL" id="JADNYJ010000165">
    <property type="protein sequence ID" value="KAF8877841.1"/>
    <property type="molecule type" value="Genomic_DNA"/>
</dbReference>
<organism evidence="1 2">
    <name type="scientific">Gymnopilus junonius</name>
    <name type="common">Spectacular rustgill mushroom</name>
    <name type="synonym">Gymnopilus spectabilis subsp. junonius</name>
    <dbReference type="NCBI Taxonomy" id="109634"/>
    <lineage>
        <taxon>Eukaryota</taxon>
        <taxon>Fungi</taxon>
        <taxon>Dikarya</taxon>
        <taxon>Basidiomycota</taxon>
        <taxon>Agaricomycotina</taxon>
        <taxon>Agaricomycetes</taxon>
        <taxon>Agaricomycetidae</taxon>
        <taxon>Agaricales</taxon>
        <taxon>Agaricineae</taxon>
        <taxon>Hymenogastraceae</taxon>
        <taxon>Gymnopilus</taxon>
    </lineage>
</organism>
<comment type="caution">
    <text evidence="1">The sequence shown here is derived from an EMBL/GenBank/DDBJ whole genome shotgun (WGS) entry which is preliminary data.</text>
</comment>
<gene>
    <name evidence="1" type="ORF">CPB84DRAFT_1966280</name>
</gene>